<evidence type="ECO:0000256" key="6">
    <source>
        <dbReference type="ARBA" id="ARBA00022989"/>
    </source>
</evidence>
<keyword evidence="3" id="KW-1003">Cell membrane</keyword>
<feature type="transmembrane region" description="Helical" evidence="9">
    <location>
        <begin position="29"/>
        <end position="50"/>
    </location>
</feature>
<evidence type="ECO:0000313" key="13">
    <source>
        <dbReference type="Proteomes" id="UP000022447"/>
    </source>
</evidence>
<keyword evidence="6 9" id="KW-1133">Transmembrane helix</keyword>
<dbReference type="eggNOG" id="COG4665">
    <property type="taxonomic scope" value="Bacteria"/>
</dbReference>
<dbReference type="AlphaFoldDB" id="X7EJH9"/>
<dbReference type="RefSeq" id="WP_037258431.1">
    <property type="nucleotide sequence ID" value="NZ_JALZ01000002.1"/>
</dbReference>
<evidence type="ECO:0000256" key="2">
    <source>
        <dbReference type="ARBA" id="ARBA00022448"/>
    </source>
</evidence>
<dbReference type="EMBL" id="JALZ01000002">
    <property type="protein sequence ID" value="ETX16035.1"/>
    <property type="molecule type" value="Genomic_DNA"/>
</dbReference>
<protein>
    <recommendedName>
        <fullName evidence="9">TRAP transporter small permease protein</fullName>
    </recommendedName>
</protein>
<keyword evidence="2 9" id="KW-0813">Transport</keyword>
<gene>
    <name evidence="12" type="ORF">OCH239_07665</name>
</gene>
<evidence type="ECO:0000256" key="10">
    <source>
        <dbReference type="SAM" id="MobiDB-lite"/>
    </source>
</evidence>
<comment type="function">
    <text evidence="9">Part of the tripartite ATP-independent periplasmic (TRAP) transport system.</text>
</comment>
<keyword evidence="7 9" id="KW-0472">Membrane</keyword>
<evidence type="ECO:0000256" key="9">
    <source>
        <dbReference type="RuleBase" id="RU369079"/>
    </source>
</evidence>
<dbReference type="OrthoDB" id="4250245at2"/>
<keyword evidence="4 9" id="KW-0997">Cell inner membrane</keyword>
<keyword evidence="13" id="KW-1185">Reference proteome</keyword>
<reference evidence="12 13" key="1">
    <citation type="submission" date="2014-01" db="EMBL/GenBank/DDBJ databases">
        <title>Roseivivax halodurans JCM 10272 Genome Sequencing.</title>
        <authorList>
            <person name="Lai Q."/>
            <person name="Li G."/>
            <person name="Shao Z."/>
        </authorList>
    </citation>
    <scope>NUCLEOTIDE SEQUENCE [LARGE SCALE GENOMIC DNA]</scope>
    <source>
        <strain evidence="12 13">JCM 10272</strain>
    </source>
</reference>
<comment type="similarity">
    <text evidence="8 9">Belongs to the TRAP transporter small permease family.</text>
</comment>
<evidence type="ECO:0000256" key="7">
    <source>
        <dbReference type="ARBA" id="ARBA00023136"/>
    </source>
</evidence>
<feature type="domain" description="Tripartite ATP-independent periplasmic transporters DctQ component" evidence="11">
    <location>
        <begin position="45"/>
        <end position="184"/>
    </location>
</feature>
<evidence type="ECO:0000256" key="4">
    <source>
        <dbReference type="ARBA" id="ARBA00022519"/>
    </source>
</evidence>
<comment type="caution">
    <text evidence="12">The sequence shown here is derived from an EMBL/GenBank/DDBJ whole genome shotgun (WGS) entry which is preliminary data.</text>
</comment>
<comment type="subunit">
    <text evidence="9">The complex comprises the extracytoplasmic solute receptor protein and the two transmembrane proteins.</text>
</comment>
<evidence type="ECO:0000259" key="11">
    <source>
        <dbReference type="Pfam" id="PF04290"/>
    </source>
</evidence>
<dbReference type="STRING" id="1449350.OCH239_07665"/>
<dbReference type="Pfam" id="PF04290">
    <property type="entry name" value="DctQ"/>
    <property type="match status" value="1"/>
</dbReference>
<dbReference type="PANTHER" id="PTHR35011">
    <property type="entry name" value="2,3-DIKETO-L-GULONATE TRAP TRANSPORTER SMALL PERMEASE PROTEIN YIAM"/>
    <property type="match status" value="1"/>
</dbReference>
<accession>X7EJH9</accession>
<dbReference type="Proteomes" id="UP000022447">
    <property type="component" value="Unassembled WGS sequence"/>
</dbReference>
<dbReference type="GO" id="GO:0022857">
    <property type="term" value="F:transmembrane transporter activity"/>
    <property type="evidence" value="ECO:0007669"/>
    <property type="project" value="UniProtKB-UniRule"/>
</dbReference>
<keyword evidence="5 9" id="KW-0812">Transmembrane</keyword>
<feature type="compositionally biased region" description="Acidic residues" evidence="10">
    <location>
        <begin position="1"/>
        <end position="10"/>
    </location>
</feature>
<feature type="region of interest" description="Disordered" evidence="10">
    <location>
        <begin position="1"/>
        <end position="23"/>
    </location>
</feature>
<dbReference type="InterPro" id="IPR007387">
    <property type="entry name" value="TRAP_DctQ"/>
</dbReference>
<feature type="transmembrane region" description="Helical" evidence="9">
    <location>
        <begin position="70"/>
        <end position="86"/>
    </location>
</feature>
<name>X7EJH9_9RHOB</name>
<evidence type="ECO:0000256" key="5">
    <source>
        <dbReference type="ARBA" id="ARBA00022692"/>
    </source>
</evidence>
<evidence type="ECO:0000313" key="12">
    <source>
        <dbReference type="EMBL" id="ETX16035.1"/>
    </source>
</evidence>
<dbReference type="InterPro" id="IPR055348">
    <property type="entry name" value="DctQ"/>
</dbReference>
<evidence type="ECO:0000256" key="3">
    <source>
        <dbReference type="ARBA" id="ARBA00022475"/>
    </source>
</evidence>
<organism evidence="12 13">
    <name type="scientific">Roseivivax halodurans JCM 10272</name>
    <dbReference type="NCBI Taxonomy" id="1449350"/>
    <lineage>
        <taxon>Bacteria</taxon>
        <taxon>Pseudomonadati</taxon>
        <taxon>Pseudomonadota</taxon>
        <taxon>Alphaproteobacteria</taxon>
        <taxon>Rhodobacterales</taxon>
        <taxon>Roseobacteraceae</taxon>
        <taxon>Roseivivax</taxon>
    </lineage>
</organism>
<feature type="transmembrane region" description="Helical" evidence="9">
    <location>
        <begin position="157"/>
        <end position="176"/>
    </location>
</feature>
<dbReference type="GO" id="GO:0015740">
    <property type="term" value="P:C4-dicarboxylate transport"/>
    <property type="evidence" value="ECO:0007669"/>
    <property type="project" value="TreeGrafter"/>
</dbReference>
<evidence type="ECO:0000256" key="1">
    <source>
        <dbReference type="ARBA" id="ARBA00004429"/>
    </source>
</evidence>
<feature type="transmembrane region" description="Helical" evidence="9">
    <location>
        <begin position="107"/>
        <end position="127"/>
    </location>
</feature>
<sequence>MRENSTQDELESARPPHSGETPQDPLSRWIIPLGLPFAIVFVFVTLFTFYEVMMRYFFNSPTMWVHETTTAMTAICFAFGGVYCLASDRHIRVVLIYDALSPSLRKWVDVAISVVGFIACALMAWAASGLAYKALYAPDGRFRLETSGSAWNPPTPAIVKSFLFIMLCVMCVQFLLQTVRHLRRPGTATAERRPGATEESAGDV</sequence>
<dbReference type="PANTHER" id="PTHR35011:SF10">
    <property type="entry name" value="TRAP TRANSPORTER SMALL PERMEASE PROTEIN"/>
    <property type="match status" value="1"/>
</dbReference>
<proteinExistence type="inferred from homology"/>
<comment type="subcellular location">
    <subcellularLocation>
        <location evidence="1 9">Cell inner membrane</location>
        <topology evidence="1 9">Multi-pass membrane protein</topology>
    </subcellularLocation>
</comment>
<dbReference type="GO" id="GO:0005886">
    <property type="term" value="C:plasma membrane"/>
    <property type="evidence" value="ECO:0007669"/>
    <property type="project" value="UniProtKB-SubCell"/>
</dbReference>
<evidence type="ECO:0000256" key="8">
    <source>
        <dbReference type="ARBA" id="ARBA00038436"/>
    </source>
</evidence>